<feature type="signal peptide" evidence="17">
    <location>
        <begin position="1"/>
        <end position="19"/>
    </location>
</feature>
<sequence length="369" mass="37982">MHASTGFLAAAAFIPAVFAHYNFEALIVNGNITDPYEYVRQTNNSNSPITDITSTNMRCNSGGLLASTMAKTSTYTVAPGDNVGFTVDVSISHPGPLSVWMSKAPDGTAANEYDGSGDWFKVYELTYYEINSEGIQWATYPPGSSGIKNFTLDLPTELATGEYLMRAEHVALHAAEEFEGAQYYIGCAQLSVTGSGSGTPSPTSKIPGQYTGHEPGLIIDIYYPIPTNYTAPGISTWPEACVSHWANLEGQTYYGLCYNSTAAENITSTESGSSSSSASSSSAASSSVVASSSTAATSSAVAASSSVAATSAVPSSVATSSAAATSSVAAAQTSAASTTASAAAASTSSASKTCKKKRSNKNKILKRSA</sequence>
<dbReference type="GO" id="GO:0046872">
    <property type="term" value="F:metal ion binding"/>
    <property type="evidence" value="ECO:0007669"/>
    <property type="project" value="UniProtKB-KW"/>
</dbReference>
<keyword evidence="3" id="KW-0964">Secreted</keyword>
<feature type="region of interest" description="Disordered" evidence="16">
    <location>
        <begin position="342"/>
        <end position="369"/>
    </location>
</feature>
<keyword evidence="5 17" id="KW-0732">Signal</keyword>
<dbReference type="PANTHER" id="PTHR33353:SF10">
    <property type="entry name" value="ENDO-BETA-1,4-GLUCANASE D"/>
    <property type="match status" value="1"/>
</dbReference>
<gene>
    <name evidence="19" type="ORF">VM1G_05371</name>
</gene>
<evidence type="ECO:0000256" key="5">
    <source>
        <dbReference type="ARBA" id="ARBA00022729"/>
    </source>
</evidence>
<evidence type="ECO:0000259" key="18">
    <source>
        <dbReference type="Pfam" id="PF03443"/>
    </source>
</evidence>
<dbReference type="GO" id="GO:0004497">
    <property type="term" value="F:monooxygenase activity"/>
    <property type="evidence" value="ECO:0007669"/>
    <property type="project" value="UniProtKB-KW"/>
</dbReference>
<dbReference type="AlphaFoldDB" id="A0A194W1L5"/>
<evidence type="ECO:0000256" key="4">
    <source>
        <dbReference type="ARBA" id="ARBA00022723"/>
    </source>
</evidence>
<keyword evidence="11" id="KW-0119">Carbohydrate metabolism</keyword>
<evidence type="ECO:0000256" key="1">
    <source>
        <dbReference type="ARBA" id="ARBA00001973"/>
    </source>
</evidence>
<evidence type="ECO:0000256" key="3">
    <source>
        <dbReference type="ARBA" id="ARBA00022525"/>
    </source>
</evidence>
<evidence type="ECO:0000256" key="7">
    <source>
        <dbReference type="ARBA" id="ARBA00023002"/>
    </source>
</evidence>
<name>A0A194W1L5_CYTMA</name>
<keyword evidence="4" id="KW-0479">Metal-binding</keyword>
<evidence type="ECO:0000256" key="14">
    <source>
        <dbReference type="ARBA" id="ARBA00045077"/>
    </source>
</evidence>
<comment type="similarity">
    <text evidence="13">Belongs to the polysaccharide monooxygenase AA9 family.</text>
</comment>
<dbReference type="OrthoDB" id="3496539at2759"/>
<dbReference type="EMBL" id="CM003102">
    <property type="protein sequence ID" value="KUI69920.1"/>
    <property type="molecule type" value="Genomic_DNA"/>
</dbReference>
<comment type="cofactor">
    <cofactor evidence="1">
        <name>Cu(2+)</name>
        <dbReference type="ChEBI" id="CHEBI:29036"/>
    </cofactor>
</comment>
<evidence type="ECO:0000256" key="16">
    <source>
        <dbReference type="SAM" id="MobiDB-lite"/>
    </source>
</evidence>
<evidence type="ECO:0000256" key="10">
    <source>
        <dbReference type="ARBA" id="ARBA00023157"/>
    </source>
</evidence>
<keyword evidence="10" id="KW-1015">Disulfide bond</keyword>
<dbReference type="EC" id="1.14.99.56" evidence="15"/>
<evidence type="ECO:0000256" key="11">
    <source>
        <dbReference type="ARBA" id="ARBA00023277"/>
    </source>
</evidence>
<evidence type="ECO:0000256" key="2">
    <source>
        <dbReference type="ARBA" id="ARBA00004613"/>
    </source>
</evidence>
<keyword evidence="9" id="KW-0503">Monooxygenase</keyword>
<evidence type="ECO:0000256" key="17">
    <source>
        <dbReference type="SAM" id="SignalP"/>
    </source>
</evidence>
<evidence type="ECO:0000256" key="13">
    <source>
        <dbReference type="ARBA" id="ARBA00044502"/>
    </source>
</evidence>
<dbReference type="InterPro" id="IPR005103">
    <property type="entry name" value="AA9_LPMO"/>
</dbReference>
<evidence type="ECO:0000256" key="8">
    <source>
        <dbReference type="ARBA" id="ARBA00023008"/>
    </source>
</evidence>
<reference evidence="19" key="1">
    <citation type="submission" date="2014-12" db="EMBL/GenBank/DDBJ databases">
        <title>Genome Sequence of Valsa Canker Pathogens Uncovers a Specific Adaption of Colonization on Woody Bark.</title>
        <authorList>
            <person name="Yin Z."/>
            <person name="Liu H."/>
            <person name="Gao X."/>
            <person name="Li Z."/>
            <person name="Song N."/>
            <person name="Ke X."/>
            <person name="Dai Q."/>
            <person name="Wu Y."/>
            <person name="Sun Y."/>
            <person name="Xu J.-R."/>
            <person name="Kang Z.K."/>
            <person name="Wang L."/>
            <person name="Huang L."/>
        </authorList>
    </citation>
    <scope>NUCLEOTIDE SEQUENCE [LARGE SCALE GENOMIC DNA]</scope>
    <source>
        <strain evidence="19">03-8</strain>
    </source>
</reference>
<feature type="chain" id="PRO_5008267099" description="lytic cellulose monooxygenase (C4-dehydrogenating)" evidence="17">
    <location>
        <begin position="20"/>
        <end position="369"/>
    </location>
</feature>
<protein>
    <recommendedName>
        <fullName evidence="15">lytic cellulose monooxygenase (C4-dehydrogenating)</fullName>
        <ecNumber evidence="15">1.14.99.56</ecNumber>
    </recommendedName>
</protein>
<keyword evidence="12" id="KW-0624">Polysaccharide degradation</keyword>
<feature type="compositionally biased region" description="Low complexity" evidence="16">
    <location>
        <begin position="342"/>
        <end position="352"/>
    </location>
</feature>
<evidence type="ECO:0000256" key="6">
    <source>
        <dbReference type="ARBA" id="ARBA00023001"/>
    </source>
</evidence>
<dbReference type="InterPro" id="IPR049892">
    <property type="entry name" value="AA9"/>
</dbReference>
<keyword evidence="20" id="KW-1185">Reference proteome</keyword>
<dbReference type="Proteomes" id="UP000078559">
    <property type="component" value="Chromosome 5"/>
</dbReference>
<dbReference type="GO" id="GO:0030245">
    <property type="term" value="P:cellulose catabolic process"/>
    <property type="evidence" value="ECO:0007669"/>
    <property type="project" value="UniProtKB-KW"/>
</dbReference>
<comment type="catalytic activity">
    <reaction evidence="14">
        <text>[(1-&gt;4)-beta-D-glucosyl]n+m + reduced acceptor + O2 = 4-dehydro-beta-D-glucosyl-[(1-&gt;4)-beta-D-glucosyl]n-1 + [(1-&gt;4)-beta-D-glucosyl]m + acceptor + H2O.</text>
        <dbReference type="EC" id="1.14.99.56"/>
    </reaction>
</comment>
<keyword evidence="7" id="KW-0560">Oxidoreductase</keyword>
<keyword evidence="8" id="KW-0186">Copper</keyword>
<evidence type="ECO:0000256" key="15">
    <source>
        <dbReference type="ARBA" id="ARBA00047174"/>
    </source>
</evidence>
<dbReference type="PANTHER" id="PTHR33353">
    <property type="entry name" value="PUTATIVE (AFU_ORTHOLOGUE AFUA_1G12560)-RELATED"/>
    <property type="match status" value="1"/>
</dbReference>
<dbReference type="Gene3D" id="2.70.50.70">
    <property type="match status" value="1"/>
</dbReference>
<organism evidence="19 20">
    <name type="scientific">Cytospora mali</name>
    <name type="common">Apple Valsa canker fungus</name>
    <name type="synonym">Valsa mali</name>
    <dbReference type="NCBI Taxonomy" id="578113"/>
    <lineage>
        <taxon>Eukaryota</taxon>
        <taxon>Fungi</taxon>
        <taxon>Dikarya</taxon>
        <taxon>Ascomycota</taxon>
        <taxon>Pezizomycotina</taxon>
        <taxon>Sordariomycetes</taxon>
        <taxon>Sordariomycetidae</taxon>
        <taxon>Diaporthales</taxon>
        <taxon>Cytosporaceae</taxon>
        <taxon>Cytospora</taxon>
    </lineage>
</organism>
<feature type="domain" description="Auxiliary Activity family 9 catalytic" evidence="18">
    <location>
        <begin position="20"/>
        <end position="229"/>
    </location>
</feature>
<proteinExistence type="inferred from homology"/>
<dbReference type="CDD" id="cd21175">
    <property type="entry name" value="LPMO_AA9"/>
    <property type="match status" value="1"/>
</dbReference>
<dbReference type="Pfam" id="PF03443">
    <property type="entry name" value="AA9"/>
    <property type="match status" value="1"/>
</dbReference>
<evidence type="ECO:0000313" key="19">
    <source>
        <dbReference type="EMBL" id="KUI69920.1"/>
    </source>
</evidence>
<accession>A0A194W1L5</accession>
<evidence type="ECO:0000256" key="12">
    <source>
        <dbReference type="ARBA" id="ARBA00023326"/>
    </source>
</evidence>
<keyword evidence="6" id="KW-0136">Cellulose degradation</keyword>
<feature type="compositionally biased region" description="Basic residues" evidence="16">
    <location>
        <begin position="353"/>
        <end position="369"/>
    </location>
</feature>
<comment type="subcellular location">
    <subcellularLocation>
        <location evidence="2">Secreted</location>
    </subcellularLocation>
</comment>
<dbReference type="SMR" id="A0A194W1L5"/>
<evidence type="ECO:0000256" key="9">
    <source>
        <dbReference type="ARBA" id="ARBA00023033"/>
    </source>
</evidence>
<dbReference type="GO" id="GO:0005576">
    <property type="term" value="C:extracellular region"/>
    <property type="evidence" value="ECO:0007669"/>
    <property type="project" value="UniProtKB-SubCell"/>
</dbReference>
<evidence type="ECO:0000313" key="20">
    <source>
        <dbReference type="Proteomes" id="UP000078559"/>
    </source>
</evidence>